<name>A0A2K0U8R6_TRIHA</name>
<protein>
    <submittedName>
        <fullName evidence="2">Uncharacterized protein</fullName>
    </submittedName>
</protein>
<dbReference type="EMBL" id="MTYI01000063">
    <property type="protein sequence ID" value="PNP54178.1"/>
    <property type="molecule type" value="Genomic_DNA"/>
</dbReference>
<dbReference type="AlphaFoldDB" id="A0A2K0U8R6"/>
<dbReference type="Proteomes" id="UP000236290">
    <property type="component" value="Unassembled WGS sequence"/>
</dbReference>
<reference evidence="2 3" key="1">
    <citation type="submission" date="2017-02" db="EMBL/GenBank/DDBJ databases">
        <title>Genomes of Trichoderma spp. with biocontrol activity.</title>
        <authorList>
            <person name="Gardiner D."/>
            <person name="Kazan K."/>
            <person name="Vos C."/>
            <person name="Harvey P."/>
        </authorList>
    </citation>
    <scope>NUCLEOTIDE SEQUENCE [LARGE SCALE GENOMIC DNA]</scope>
    <source>
        <strain evidence="2 3">Tr1</strain>
    </source>
</reference>
<evidence type="ECO:0000313" key="2">
    <source>
        <dbReference type="EMBL" id="PNP54178.1"/>
    </source>
</evidence>
<dbReference type="OrthoDB" id="5102470at2759"/>
<proteinExistence type="predicted"/>
<sequence length="447" mass="51449">MPKHALTLHNDEDPSDKKRKVERGLRQNRLPTDGEMDTMSVREKLLAGVSFSFVRRQQDQQQKKPAHNQPIYAPVASLQKAVDEAFRVKPSIRQSLNEATESGMMLPKETEESLWAEPLNQRREILTDHFHQRMSQRRDTSRRLQAVLRQANDNPFAPPVETSSEQGPEDRLRLFLQSACRNYGYRKLQMDFCGFMRIKVHNDLKGEPLGSVPREPTVEPADSVNLDASEGNIALYECDVPDQFGRVTTWVWLKICRPLIAYEQGHHLAPEVCKEEDEEENDEAWVIIAIPKSQIETLEYAWSFCPAPESETHGDYIMDITVPHSVREDSQNHDKRKGLAFRYSRDGVPSIASSKKSSDGDSMWFGFRTDVDSMQWERIEEDMKTNSCLVHALSGIDAEWEHVAPERGRKVEEPEKRTEAREPHKAKRSSDVRRCSNLRNEVHSEDC</sequence>
<gene>
    <name evidence="2" type="ORF">THARTR1_05385</name>
</gene>
<comment type="caution">
    <text evidence="2">The sequence shown here is derived from an EMBL/GenBank/DDBJ whole genome shotgun (WGS) entry which is preliminary data.</text>
</comment>
<accession>A0A2K0U8R6</accession>
<feature type="region of interest" description="Disordered" evidence="1">
    <location>
        <begin position="1"/>
        <end position="37"/>
    </location>
</feature>
<evidence type="ECO:0000313" key="3">
    <source>
        <dbReference type="Proteomes" id="UP000236290"/>
    </source>
</evidence>
<organism evidence="2 3">
    <name type="scientific">Trichoderma harzianum</name>
    <name type="common">Hypocrea lixii</name>
    <dbReference type="NCBI Taxonomy" id="5544"/>
    <lineage>
        <taxon>Eukaryota</taxon>
        <taxon>Fungi</taxon>
        <taxon>Dikarya</taxon>
        <taxon>Ascomycota</taxon>
        <taxon>Pezizomycotina</taxon>
        <taxon>Sordariomycetes</taxon>
        <taxon>Hypocreomycetidae</taxon>
        <taxon>Hypocreales</taxon>
        <taxon>Hypocreaceae</taxon>
        <taxon>Trichoderma</taxon>
    </lineage>
</organism>
<evidence type="ECO:0000256" key="1">
    <source>
        <dbReference type="SAM" id="MobiDB-lite"/>
    </source>
</evidence>
<feature type="region of interest" description="Disordered" evidence="1">
    <location>
        <begin position="404"/>
        <end position="447"/>
    </location>
</feature>